<reference evidence="2" key="1">
    <citation type="journal article" date="2023" name="Insect Mol. Biol.">
        <title>Genome sequencing provides insights into the evolution of gene families encoding plant cell wall-degrading enzymes in longhorned beetles.</title>
        <authorList>
            <person name="Shin N.R."/>
            <person name="Okamura Y."/>
            <person name="Kirsch R."/>
            <person name="Pauchet Y."/>
        </authorList>
    </citation>
    <scope>NUCLEOTIDE SEQUENCE</scope>
    <source>
        <strain evidence="2">MMC_N1</strain>
    </source>
</reference>
<evidence type="ECO:0000313" key="2">
    <source>
        <dbReference type="EMBL" id="KAJ8982870.1"/>
    </source>
</evidence>
<organism evidence="2 3">
    <name type="scientific">Molorchus minor</name>
    <dbReference type="NCBI Taxonomy" id="1323400"/>
    <lineage>
        <taxon>Eukaryota</taxon>
        <taxon>Metazoa</taxon>
        <taxon>Ecdysozoa</taxon>
        <taxon>Arthropoda</taxon>
        <taxon>Hexapoda</taxon>
        <taxon>Insecta</taxon>
        <taxon>Pterygota</taxon>
        <taxon>Neoptera</taxon>
        <taxon>Endopterygota</taxon>
        <taxon>Coleoptera</taxon>
        <taxon>Polyphaga</taxon>
        <taxon>Cucujiformia</taxon>
        <taxon>Chrysomeloidea</taxon>
        <taxon>Cerambycidae</taxon>
        <taxon>Lamiinae</taxon>
        <taxon>Monochamini</taxon>
        <taxon>Molorchus</taxon>
    </lineage>
</organism>
<name>A0ABQ9JX33_9CUCU</name>
<comment type="caution">
    <text evidence="2">The sequence shown here is derived from an EMBL/GenBank/DDBJ whole genome shotgun (WGS) entry which is preliminary data.</text>
</comment>
<dbReference type="Proteomes" id="UP001162164">
    <property type="component" value="Unassembled WGS sequence"/>
</dbReference>
<feature type="region of interest" description="Disordered" evidence="1">
    <location>
        <begin position="213"/>
        <end position="253"/>
    </location>
</feature>
<evidence type="ECO:0000313" key="3">
    <source>
        <dbReference type="Proteomes" id="UP001162164"/>
    </source>
</evidence>
<keyword evidence="3" id="KW-1185">Reference proteome</keyword>
<accession>A0ABQ9JX33</accession>
<feature type="compositionally biased region" description="Basic and acidic residues" evidence="1">
    <location>
        <begin position="157"/>
        <end position="166"/>
    </location>
</feature>
<feature type="compositionally biased region" description="Basic and acidic residues" evidence="1">
    <location>
        <begin position="18"/>
        <end position="59"/>
    </location>
</feature>
<dbReference type="EMBL" id="JAPWTJ010000102">
    <property type="protein sequence ID" value="KAJ8982870.1"/>
    <property type="molecule type" value="Genomic_DNA"/>
</dbReference>
<gene>
    <name evidence="2" type="ORF">NQ317_006420</name>
</gene>
<feature type="region of interest" description="Disordered" evidence="1">
    <location>
        <begin position="148"/>
        <end position="180"/>
    </location>
</feature>
<sequence length="285" mass="32206">MTCTVCKDPKTGGQPYFTKEKERESLENYTPTHKEKTPRKRNEESRDRPSKESEQKSEEETSSYEEPSHYSSSRSDGDHSGSKDVREYQIPTATKQNVESVLAEFSKKDRSNCKKAEKKGMTCYLCVDKNNIQHEECMYVQESRPQSSHVAYHQVKAVKDKPEDATPQHSQPIPAESKRKHFFKKVTTPSPAAVEAAASEQVGVFVKLKPDPKAAEKDFDDESDGITDKNDPTIKTPEVVGGPEEGVHSEETRPVFSKALGVKLPKYMLEKSEFEKEFDEFAGSF</sequence>
<evidence type="ECO:0000256" key="1">
    <source>
        <dbReference type="SAM" id="MobiDB-lite"/>
    </source>
</evidence>
<protein>
    <submittedName>
        <fullName evidence="2">Uncharacterized protein</fullName>
    </submittedName>
</protein>
<proteinExistence type="predicted"/>
<feature type="compositionally biased region" description="Basic and acidic residues" evidence="1">
    <location>
        <begin position="75"/>
        <end position="87"/>
    </location>
</feature>
<feature type="region of interest" description="Disordered" evidence="1">
    <location>
        <begin position="1"/>
        <end position="99"/>
    </location>
</feature>